<proteinExistence type="predicted"/>
<gene>
    <name evidence="1" type="ORF">A2140_08850</name>
</gene>
<accession>A0A1F6T3Q6</accession>
<dbReference type="Pfam" id="PF10023">
    <property type="entry name" value="Aminopep"/>
    <property type="match status" value="1"/>
</dbReference>
<evidence type="ECO:0000313" key="2">
    <source>
        <dbReference type="Proteomes" id="UP000178379"/>
    </source>
</evidence>
<sequence>RYADLGRPYAVWNLFATPELSLQPRQWCFLFVGCVSYRGYFTRERAERDAAAHRARGDDVYVGGVVAYSTLGNTDDPLLNTMLRRGVVETVAVVFHELAHQRIYVRDDSAFNESFAVVVEEEGVRRWLARPGQESERERVRVDRERRQAFTALLLRYREKLDRLYRSTIPDGDKRAGKPGLFAELRTDYAALRKNWGGDGRYDRWMNTDLNNAKLAAVGTYHRYAKAFRLLLAWRNGDLEKFYEDVRALADLPRAEREARLHALLETAP</sequence>
<name>A0A1F6T3Q6_9PROT</name>
<dbReference type="Proteomes" id="UP000178379">
    <property type="component" value="Unassembled WGS sequence"/>
</dbReference>
<protein>
    <submittedName>
        <fullName evidence="1">Aminopeptidase</fullName>
    </submittedName>
</protein>
<dbReference type="InterPro" id="IPR014553">
    <property type="entry name" value="Aminopept"/>
</dbReference>
<dbReference type="EMBL" id="MFSQ01000083">
    <property type="protein sequence ID" value="OGI39788.1"/>
    <property type="molecule type" value="Genomic_DNA"/>
</dbReference>
<feature type="non-terminal residue" evidence="1">
    <location>
        <position position="1"/>
    </location>
</feature>
<keyword evidence="1" id="KW-0378">Hydrolase</keyword>
<evidence type="ECO:0000313" key="1">
    <source>
        <dbReference type="EMBL" id="OGI39788.1"/>
    </source>
</evidence>
<dbReference type="GO" id="GO:0004177">
    <property type="term" value="F:aminopeptidase activity"/>
    <property type="evidence" value="ECO:0007669"/>
    <property type="project" value="UniProtKB-KW"/>
</dbReference>
<reference evidence="1 2" key="1">
    <citation type="journal article" date="2016" name="Nat. Commun.">
        <title>Thousands of microbial genomes shed light on interconnected biogeochemical processes in an aquifer system.</title>
        <authorList>
            <person name="Anantharaman K."/>
            <person name="Brown C.T."/>
            <person name="Hug L.A."/>
            <person name="Sharon I."/>
            <person name="Castelle C.J."/>
            <person name="Probst A.J."/>
            <person name="Thomas B.C."/>
            <person name="Singh A."/>
            <person name="Wilkins M.J."/>
            <person name="Karaoz U."/>
            <person name="Brodie E.L."/>
            <person name="Williams K.H."/>
            <person name="Hubbard S.S."/>
            <person name="Banfield J.F."/>
        </authorList>
    </citation>
    <scope>NUCLEOTIDE SEQUENCE [LARGE SCALE GENOMIC DNA]</scope>
</reference>
<organism evidence="1 2">
    <name type="scientific">Candidatus Muproteobacteria bacterium RBG_16_62_13</name>
    <dbReference type="NCBI Taxonomy" id="1817756"/>
    <lineage>
        <taxon>Bacteria</taxon>
        <taxon>Pseudomonadati</taxon>
        <taxon>Pseudomonadota</taxon>
        <taxon>Candidatus Muproteobacteria</taxon>
    </lineage>
</organism>
<comment type="caution">
    <text evidence="1">The sequence shown here is derived from an EMBL/GenBank/DDBJ whole genome shotgun (WGS) entry which is preliminary data.</text>
</comment>
<dbReference type="AlphaFoldDB" id="A0A1F6T3Q6"/>
<keyword evidence="1" id="KW-0031">Aminopeptidase</keyword>
<keyword evidence="1" id="KW-0645">Protease</keyword>